<keyword evidence="4 5" id="KW-0694">RNA-binding</keyword>
<accession>A0A517LVW5</accession>
<dbReference type="InterPro" id="IPR036164">
    <property type="entry name" value="bL21-like_sf"/>
</dbReference>
<dbReference type="PANTHER" id="PTHR21349">
    <property type="entry name" value="50S RIBOSOMAL PROTEIN L21"/>
    <property type="match status" value="1"/>
</dbReference>
<evidence type="ECO:0000313" key="7">
    <source>
        <dbReference type="Proteomes" id="UP000319557"/>
    </source>
</evidence>
<dbReference type="GO" id="GO:0003735">
    <property type="term" value="F:structural constituent of ribosome"/>
    <property type="evidence" value="ECO:0007669"/>
    <property type="project" value="InterPro"/>
</dbReference>
<keyword evidence="4 5" id="KW-0699">rRNA-binding</keyword>
<dbReference type="OrthoDB" id="9813334at2"/>
<evidence type="ECO:0000256" key="4">
    <source>
        <dbReference type="HAMAP-Rule" id="MF_01363"/>
    </source>
</evidence>
<dbReference type="GO" id="GO:1990904">
    <property type="term" value="C:ribonucleoprotein complex"/>
    <property type="evidence" value="ECO:0007669"/>
    <property type="project" value="UniProtKB-KW"/>
</dbReference>
<gene>
    <name evidence="4 6" type="primary">rplU</name>
    <name evidence="6" type="ORF">EC9_09370</name>
</gene>
<comment type="similarity">
    <text evidence="1 4 5">Belongs to the bacterial ribosomal protein bL21 family.</text>
</comment>
<reference evidence="6 7" key="1">
    <citation type="submission" date="2019-02" db="EMBL/GenBank/DDBJ databases">
        <title>Deep-cultivation of Planctomycetes and their phenomic and genomic characterization uncovers novel biology.</title>
        <authorList>
            <person name="Wiegand S."/>
            <person name="Jogler M."/>
            <person name="Boedeker C."/>
            <person name="Pinto D."/>
            <person name="Vollmers J."/>
            <person name="Rivas-Marin E."/>
            <person name="Kohn T."/>
            <person name="Peeters S.H."/>
            <person name="Heuer A."/>
            <person name="Rast P."/>
            <person name="Oberbeckmann S."/>
            <person name="Bunk B."/>
            <person name="Jeske O."/>
            <person name="Meyerdierks A."/>
            <person name="Storesund J.E."/>
            <person name="Kallscheuer N."/>
            <person name="Luecker S."/>
            <person name="Lage O.M."/>
            <person name="Pohl T."/>
            <person name="Merkel B.J."/>
            <person name="Hornburger P."/>
            <person name="Mueller R.-W."/>
            <person name="Bruemmer F."/>
            <person name="Labrenz M."/>
            <person name="Spormann A.M."/>
            <person name="Op den Camp H."/>
            <person name="Overmann J."/>
            <person name="Amann R."/>
            <person name="Jetten M.S.M."/>
            <person name="Mascher T."/>
            <person name="Medema M.H."/>
            <person name="Devos D.P."/>
            <person name="Kaster A.-K."/>
            <person name="Ovreas L."/>
            <person name="Rohde M."/>
            <person name="Galperin M.Y."/>
            <person name="Jogler C."/>
        </authorList>
    </citation>
    <scope>NUCLEOTIDE SEQUENCE [LARGE SCALE GENOMIC DNA]</scope>
    <source>
        <strain evidence="6 7">EC9</strain>
    </source>
</reference>
<evidence type="ECO:0000256" key="2">
    <source>
        <dbReference type="ARBA" id="ARBA00022980"/>
    </source>
</evidence>
<keyword evidence="3 4" id="KW-0687">Ribonucleoprotein</keyword>
<keyword evidence="2 4" id="KW-0689">Ribosomal protein</keyword>
<dbReference type="GO" id="GO:0006412">
    <property type="term" value="P:translation"/>
    <property type="evidence" value="ECO:0007669"/>
    <property type="project" value="UniProtKB-UniRule"/>
</dbReference>
<evidence type="ECO:0000313" key="6">
    <source>
        <dbReference type="EMBL" id="QDS86763.1"/>
    </source>
</evidence>
<dbReference type="GO" id="GO:0005737">
    <property type="term" value="C:cytoplasm"/>
    <property type="evidence" value="ECO:0007669"/>
    <property type="project" value="UniProtKB-ARBA"/>
</dbReference>
<dbReference type="NCBIfam" id="TIGR00061">
    <property type="entry name" value="L21"/>
    <property type="match status" value="1"/>
</dbReference>
<dbReference type="AlphaFoldDB" id="A0A517LVW5"/>
<comment type="subunit">
    <text evidence="4">Part of the 50S ribosomal subunit. Contacts protein L20.</text>
</comment>
<dbReference type="GO" id="GO:0005840">
    <property type="term" value="C:ribosome"/>
    <property type="evidence" value="ECO:0007669"/>
    <property type="project" value="UniProtKB-KW"/>
</dbReference>
<evidence type="ECO:0000256" key="1">
    <source>
        <dbReference type="ARBA" id="ARBA00008563"/>
    </source>
</evidence>
<name>A0A517LVW5_9BACT</name>
<proteinExistence type="inferred from homology"/>
<dbReference type="InterPro" id="IPR028909">
    <property type="entry name" value="bL21-like"/>
</dbReference>
<dbReference type="Proteomes" id="UP000319557">
    <property type="component" value="Chromosome"/>
</dbReference>
<dbReference type="HAMAP" id="MF_01363">
    <property type="entry name" value="Ribosomal_bL21"/>
    <property type="match status" value="1"/>
</dbReference>
<dbReference type="KEGG" id="ruv:EC9_09370"/>
<dbReference type="Pfam" id="PF00829">
    <property type="entry name" value="Ribosomal_L21p"/>
    <property type="match status" value="1"/>
</dbReference>
<dbReference type="PANTHER" id="PTHR21349:SF0">
    <property type="entry name" value="LARGE RIBOSOMAL SUBUNIT PROTEIN BL21M"/>
    <property type="match status" value="1"/>
</dbReference>
<evidence type="ECO:0000256" key="3">
    <source>
        <dbReference type="ARBA" id="ARBA00023274"/>
    </source>
</evidence>
<sequence length="103" mass="11549">MYAIFVDGGKQYRAEPGQEIDIDYRDVGQGESLDFPKVLAIGSDDGFKLGSPTVSGASVKVSVLGPKQGEKVYVEKFRRRQNSKRRTGHRQLYTRVRIESIDV</sequence>
<dbReference type="EMBL" id="CP036261">
    <property type="protein sequence ID" value="QDS86763.1"/>
    <property type="molecule type" value="Genomic_DNA"/>
</dbReference>
<protein>
    <recommendedName>
        <fullName evidence="4">Large ribosomal subunit protein bL21</fullName>
    </recommendedName>
</protein>
<keyword evidence="7" id="KW-1185">Reference proteome</keyword>
<comment type="function">
    <text evidence="4 5">This protein binds to 23S rRNA in the presence of protein L20.</text>
</comment>
<dbReference type="RefSeq" id="WP_145342701.1">
    <property type="nucleotide sequence ID" value="NZ_CP036261.1"/>
</dbReference>
<dbReference type="GO" id="GO:0019843">
    <property type="term" value="F:rRNA binding"/>
    <property type="evidence" value="ECO:0007669"/>
    <property type="project" value="UniProtKB-UniRule"/>
</dbReference>
<organism evidence="6 7">
    <name type="scientific">Rosistilla ulvae</name>
    <dbReference type="NCBI Taxonomy" id="1930277"/>
    <lineage>
        <taxon>Bacteria</taxon>
        <taxon>Pseudomonadati</taxon>
        <taxon>Planctomycetota</taxon>
        <taxon>Planctomycetia</taxon>
        <taxon>Pirellulales</taxon>
        <taxon>Pirellulaceae</taxon>
        <taxon>Rosistilla</taxon>
    </lineage>
</organism>
<dbReference type="SUPFAM" id="SSF141091">
    <property type="entry name" value="L21p-like"/>
    <property type="match status" value="1"/>
</dbReference>
<dbReference type="InterPro" id="IPR001787">
    <property type="entry name" value="Ribosomal_bL21"/>
</dbReference>
<evidence type="ECO:0000256" key="5">
    <source>
        <dbReference type="RuleBase" id="RU000562"/>
    </source>
</evidence>